<dbReference type="Pfam" id="PF22695">
    <property type="entry name" value="EST1-like_DNA_bind"/>
    <property type="match status" value="1"/>
</dbReference>
<dbReference type="OrthoDB" id="5858760at2759"/>
<name>G0NPX2_CAEBE</name>
<dbReference type="SUPFAM" id="SSF48452">
    <property type="entry name" value="TPR-like"/>
    <property type="match status" value="1"/>
</dbReference>
<dbReference type="Proteomes" id="UP000008068">
    <property type="component" value="Unassembled WGS sequence"/>
</dbReference>
<dbReference type="Gene3D" id="1.25.40.10">
    <property type="entry name" value="Tetratricopeptide repeat domain"/>
    <property type="match status" value="1"/>
</dbReference>
<evidence type="ECO:0000313" key="3">
    <source>
        <dbReference type="Proteomes" id="UP000008068"/>
    </source>
</evidence>
<dbReference type="InterPro" id="IPR054534">
    <property type="entry name" value="EST1-like_DNA_bind"/>
</dbReference>
<dbReference type="SMART" id="SM00670">
    <property type="entry name" value="PINc"/>
    <property type="match status" value="1"/>
</dbReference>
<dbReference type="FunCoup" id="G0NPX2">
    <property type="interactions" value="2097"/>
</dbReference>
<evidence type="ECO:0000313" key="2">
    <source>
        <dbReference type="EMBL" id="EGT35438.1"/>
    </source>
</evidence>
<dbReference type="InParanoid" id="G0NPX2"/>
<keyword evidence="3" id="KW-1185">Reference proteome</keyword>
<dbReference type="EMBL" id="GL379922">
    <property type="protein sequence ID" value="EGT35438.1"/>
    <property type="molecule type" value="Genomic_DNA"/>
</dbReference>
<gene>
    <name evidence="2" type="primary">Cbn-smg-5</name>
    <name evidence="2" type="ORF">CAEBREN_13978</name>
</gene>
<feature type="domain" description="PIN" evidence="1">
    <location>
        <begin position="442"/>
        <end position="559"/>
    </location>
</feature>
<organism evidence="3">
    <name type="scientific">Caenorhabditis brenneri</name>
    <name type="common">Nematode worm</name>
    <dbReference type="NCBI Taxonomy" id="135651"/>
    <lineage>
        <taxon>Eukaryota</taxon>
        <taxon>Metazoa</taxon>
        <taxon>Ecdysozoa</taxon>
        <taxon>Nematoda</taxon>
        <taxon>Chromadorea</taxon>
        <taxon>Rhabditida</taxon>
        <taxon>Rhabditina</taxon>
        <taxon>Rhabditomorpha</taxon>
        <taxon>Rhabditoidea</taxon>
        <taxon>Rhabditidae</taxon>
        <taxon>Peloderinae</taxon>
        <taxon>Caenorhabditis</taxon>
    </lineage>
</organism>
<accession>G0NPX2</accession>
<reference evidence="3" key="1">
    <citation type="submission" date="2011-07" db="EMBL/GenBank/DDBJ databases">
        <authorList>
            <consortium name="Caenorhabditis brenneri Sequencing and Analysis Consortium"/>
            <person name="Wilson R.K."/>
        </authorList>
    </citation>
    <scope>NUCLEOTIDE SEQUENCE [LARGE SCALE GENOMIC DNA]</scope>
    <source>
        <strain evidence="3">PB2801</strain>
    </source>
</reference>
<dbReference type="Gene3D" id="1.25.40.760">
    <property type="match status" value="1"/>
</dbReference>
<evidence type="ECO:0000259" key="1">
    <source>
        <dbReference type="SMART" id="SM00670"/>
    </source>
</evidence>
<dbReference type="AlphaFoldDB" id="G0NPX2"/>
<dbReference type="InterPro" id="IPR011990">
    <property type="entry name" value="TPR-like_helical_dom_sf"/>
</dbReference>
<proteinExistence type="predicted"/>
<dbReference type="eggNOG" id="ENOG502TGPG">
    <property type="taxonomic scope" value="Eukaryota"/>
</dbReference>
<dbReference type="STRING" id="135651.G0NPX2"/>
<sequence>MISKSSKNIVANWKSMVNPKVYILHRWRCYEESERKLIDDLIFCLRARKQLIALMKHSSDCTSNINKLWIVGYYHPFQYYIRENDNAMETTTLLTMFCGELQEMLMLSNQRYYSLWNLYIGDLHRYMPDDELQKTLAVGFYSRAIELDRRQGRAFHVLATLGRGLSLAEKLRLMILGQIAEIPHKKSSELVDFLKLNGADENIGGSEKFLIEFVNWAWKDAKSVDHQLLGLKLGNDFKTIVDNDTINDLPMIMSVCRCAGVFVFKNYGYTQFQNCFDVVSNFYLTIFSKASINRSLLPEAISWITDAGSIFGSLDSTKNEFHYQSLSIFMKTKWNELNDSIMECINKQFKSEPFEIAPSPNEDIGFLINGPKSSPSKELLGSLVNKLIEISHPTVQLNQANSITSGPLLSRINQTVQKRLDIPLESLSLKENTSDREDWRPVYVMMDFDTLVDNIRIARKVWDIDDFICVLPSSVLDQLDKEKTKNRAVRPIIRSLMELQAEGKMVLRKCNNDRHCAEQLVKSAKRSSNDHKNIVAFLCKNSEDQEAMEGVTFYDIHQFYKKYLE</sequence>
<dbReference type="HOGENOM" id="CLU_482530_0_0_1"/>
<dbReference type="Gene3D" id="3.40.50.1010">
    <property type="entry name" value="5'-nuclease"/>
    <property type="match status" value="1"/>
</dbReference>
<protein>
    <submittedName>
        <fullName evidence="2">CBN-SMG-5 protein</fullName>
    </submittedName>
</protein>
<dbReference type="InterPro" id="IPR002716">
    <property type="entry name" value="PIN_dom"/>
</dbReference>
<dbReference type="OMA" id="NKLWIVG"/>